<evidence type="ECO:0000256" key="4">
    <source>
        <dbReference type="ARBA" id="ARBA00022825"/>
    </source>
</evidence>
<dbReference type="SUPFAM" id="SSF52743">
    <property type="entry name" value="Subtilisin-like"/>
    <property type="match status" value="1"/>
</dbReference>
<evidence type="ECO:0000259" key="8">
    <source>
        <dbReference type="Pfam" id="PF00082"/>
    </source>
</evidence>
<evidence type="ECO:0000259" key="9">
    <source>
        <dbReference type="Pfam" id="PF18962"/>
    </source>
</evidence>
<dbReference type="Proteomes" id="UP001176429">
    <property type="component" value="Unassembled WGS sequence"/>
</dbReference>
<accession>A0ABT9B6I9</accession>
<dbReference type="InterPro" id="IPR026444">
    <property type="entry name" value="Secre_tail"/>
</dbReference>
<reference evidence="10" key="1">
    <citation type="submission" date="2023-07" db="EMBL/GenBank/DDBJ databases">
        <authorList>
            <person name="Kim M.K."/>
        </authorList>
    </citation>
    <scope>NUCLEOTIDE SEQUENCE</scope>
    <source>
        <strain evidence="10">ASUV-10-1</strain>
    </source>
</reference>
<dbReference type="PRINTS" id="PR00723">
    <property type="entry name" value="SUBTILISIN"/>
</dbReference>
<keyword evidence="3 5" id="KW-0378">Hydrolase</keyword>
<dbReference type="EMBL" id="JAUQSY010000002">
    <property type="protein sequence ID" value="MDO7873885.1"/>
    <property type="molecule type" value="Genomic_DNA"/>
</dbReference>
<dbReference type="Gene3D" id="3.40.50.200">
    <property type="entry name" value="Peptidase S8/S53 domain"/>
    <property type="match status" value="1"/>
</dbReference>
<feature type="chain" id="PRO_5046234495" evidence="7">
    <location>
        <begin position="25"/>
        <end position="553"/>
    </location>
</feature>
<dbReference type="InterPro" id="IPR036852">
    <property type="entry name" value="Peptidase_S8/S53_dom_sf"/>
</dbReference>
<organism evidence="10 11">
    <name type="scientific">Hymenobacter aranciens</name>
    <dbReference type="NCBI Taxonomy" id="3063996"/>
    <lineage>
        <taxon>Bacteria</taxon>
        <taxon>Pseudomonadati</taxon>
        <taxon>Bacteroidota</taxon>
        <taxon>Cytophagia</taxon>
        <taxon>Cytophagales</taxon>
        <taxon>Hymenobacteraceae</taxon>
        <taxon>Hymenobacter</taxon>
    </lineage>
</organism>
<dbReference type="Pfam" id="PF18962">
    <property type="entry name" value="Por_Secre_tail"/>
    <property type="match status" value="1"/>
</dbReference>
<feature type="compositionally biased region" description="Low complexity" evidence="6">
    <location>
        <begin position="135"/>
        <end position="147"/>
    </location>
</feature>
<dbReference type="PANTHER" id="PTHR43399">
    <property type="entry name" value="SUBTILISIN-RELATED"/>
    <property type="match status" value="1"/>
</dbReference>
<keyword evidence="11" id="KW-1185">Reference proteome</keyword>
<dbReference type="PANTHER" id="PTHR43399:SF4">
    <property type="entry name" value="CELL WALL-ASSOCIATED PROTEASE"/>
    <property type="match status" value="1"/>
</dbReference>
<evidence type="ECO:0000256" key="2">
    <source>
        <dbReference type="ARBA" id="ARBA00022670"/>
    </source>
</evidence>
<feature type="signal peptide" evidence="7">
    <location>
        <begin position="1"/>
        <end position="24"/>
    </location>
</feature>
<keyword evidence="7" id="KW-0732">Signal</keyword>
<sequence length="553" mass="58563">MKPTFLLALPLALLLGLAARPAVAQGVVRRHLVYFRDKANSPYAVSRPQEFLSARALARRSRQNIAVVARDLPVNPSYVAQVRGVAGVRLLYTSRWFNSAVVSCDSTALRAIAALPSVRQAQTLSKNPKPYRGSTPTPAANTANRTAGTRAQYGPAFKQNDLIGAIAMHDAGFRGEGMQIAVFDAGFPGVDQIPALAHLFAENRVLGTRNFVDGNKSVYLRNNHGTNCLSTIAGNREGFYIGTAPKASFYLCITEDASSEHPVEEANWLAAAEYADSVGVDIISSSLGYSEFDAPSTSYVYADMNGHTAISTRAATMAARVGMLVVSAAGNEGNSAWRYITAPADADSIMTVGAVDSMGRRASFSSYGPTADGRVKPTLVSMGLNSAVLSPAGNVVRGSGTSFACPILAGMIAGVWQANPTLTAQQIIQALSSTSSQPGTPNSSLGYGLPNFTGANTFAKTLKPPTPEPGDTPFAVYPNPTDDGMLQMTVPLNLRGQPLQVRIIDSRGRLVTTREVTAAAAVEQLPLPGIAKGLYICQIIYGKDKQSVQFVRK</sequence>
<evidence type="ECO:0000256" key="1">
    <source>
        <dbReference type="ARBA" id="ARBA00011073"/>
    </source>
</evidence>
<keyword evidence="2 5" id="KW-0645">Protease</keyword>
<gene>
    <name evidence="10" type="ORF">Q5H93_04005</name>
</gene>
<dbReference type="NCBIfam" id="TIGR04183">
    <property type="entry name" value="Por_Secre_tail"/>
    <property type="match status" value="1"/>
</dbReference>
<dbReference type="InterPro" id="IPR000209">
    <property type="entry name" value="Peptidase_S8/S53_dom"/>
</dbReference>
<dbReference type="InterPro" id="IPR051048">
    <property type="entry name" value="Peptidase_S8/S53_subtilisin"/>
</dbReference>
<evidence type="ECO:0000256" key="3">
    <source>
        <dbReference type="ARBA" id="ARBA00022801"/>
    </source>
</evidence>
<feature type="active site" description="Charge relay system" evidence="5">
    <location>
        <position position="224"/>
    </location>
</feature>
<evidence type="ECO:0000313" key="10">
    <source>
        <dbReference type="EMBL" id="MDO7873885.1"/>
    </source>
</evidence>
<dbReference type="PROSITE" id="PS51892">
    <property type="entry name" value="SUBTILASE"/>
    <property type="match status" value="1"/>
</dbReference>
<name>A0ABT9B6I9_9BACT</name>
<evidence type="ECO:0000256" key="7">
    <source>
        <dbReference type="SAM" id="SignalP"/>
    </source>
</evidence>
<evidence type="ECO:0000256" key="5">
    <source>
        <dbReference type="PROSITE-ProRule" id="PRU01240"/>
    </source>
</evidence>
<keyword evidence="4 5" id="KW-0720">Serine protease</keyword>
<dbReference type="Pfam" id="PF00082">
    <property type="entry name" value="Peptidase_S8"/>
    <property type="match status" value="1"/>
</dbReference>
<comment type="similarity">
    <text evidence="1 5">Belongs to the peptidase S8 family.</text>
</comment>
<evidence type="ECO:0000313" key="11">
    <source>
        <dbReference type="Proteomes" id="UP001176429"/>
    </source>
</evidence>
<comment type="caution">
    <text evidence="10">The sequence shown here is derived from an EMBL/GenBank/DDBJ whole genome shotgun (WGS) entry which is preliminary data.</text>
</comment>
<feature type="region of interest" description="Disordered" evidence="6">
    <location>
        <begin position="123"/>
        <end position="147"/>
    </location>
</feature>
<dbReference type="InterPro" id="IPR017317">
    <property type="entry name" value="Pept_S8_subtilisin_bacteroid-2"/>
</dbReference>
<feature type="active site" description="Charge relay system" evidence="5">
    <location>
        <position position="184"/>
    </location>
</feature>
<dbReference type="PIRSF" id="PIRSF037903">
    <property type="entry name" value="Subtilisin_rel_GFO_2223"/>
    <property type="match status" value="1"/>
</dbReference>
<feature type="domain" description="Secretion system C-terminal sorting" evidence="9">
    <location>
        <begin position="476"/>
        <end position="546"/>
    </location>
</feature>
<protein>
    <submittedName>
        <fullName evidence="10">S8 family serine peptidase</fullName>
    </submittedName>
</protein>
<evidence type="ECO:0000256" key="6">
    <source>
        <dbReference type="SAM" id="MobiDB-lite"/>
    </source>
</evidence>
<dbReference type="CDD" id="cd07493">
    <property type="entry name" value="Peptidases_S8_9"/>
    <property type="match status" value="1"/>
</dbReference>
<dbReference type="InterPro" id="IPR015500">
    <property type="entry name" value="Peptidase_S8_subtilisin-rel"/>
</dbReference>
<feature type="domain" description="Peptidase S8/S53" evidence="8">
    <location>
        <begin position="176"/>
        <end position="448"/>
    </location>
</feature>
<proteinExistence type="inferred from homology"/>
<feature type="active site" description="Charge relay system" evidence="5">
    <location>
        <position position="402"/>
    </location>
</feature>